<evidence type="ECO:0000313" key="2">
    <source>
        <dbReference type="EMBL" id="GGT89603.1"/>
    </source>
</evidence>
<dbReference type="Proteomes" id="UP000646776">
    <property type="component" value="Unassembled WGS sequence"/>
</dbReference>
<evidence type="ECO:0000256" key="1">
    <source>
        <dbReference type="SAM" id="MobiDB-lite"/>
    </source>
</evidence>
<evidence type="ECO:0008006" key="4">
    <source>
        <dbReference type="Google" id="ProtNLM"/>
    </source>
</evidence>
<dbReference type="AlphaFoldDB" id="A0A918HPR2"/>
<comment type="caution">
    <text evidence="2">The sequence shown here is derived from an EMBL/GenBank/DDBJ whole genome shotgun (WGS) entry which is preliminary data.</text>
</comment>
<reference evidence="2" key="2">
    <citation type="submission" date="2020-09" db="EMBL/GenBank/DDBJ databases">
        <authorList>
            <person name="Sun Q."/>
            <person name="Ohkuma M."/>
        </authorList>
    </citation>
    <scope>NUCLEOTIDE SEQUENCE</scope>
    <source>
        <strain evidence="2">JCM 4125</strain>
    </source>
</reference>
<name>A0A918HPR2_9ACTN</name>
<protein>
    <recommendedName>
        <fullName evidence="4">VCBS repeat-containing protein</fullName>
    </recommendedName>
</protein>
<reference evidence="2" key="1">
    <citation type="journal article" date="2014" name="Int. J. Syst. Evol. Microbiol.">
        <title>Complete genome sequence of Corynebacterium casei LMG S-19264T (=DSM 44701T), isolated from a smear-ripened cheese.</title>
        <authorList>
            <consortium name="US DOE Joint Genome Institute (JGI-PGF)"/>
            <person name="Walter F."/>
            <person name="Albersmeier A."/>
            <person name="Kalinowski J."/>
            <person name="Ruckert C."/>
        </authorList>
    </citation>
    <scope>NUCLEOTIDE SEQUENCE</scope>
    <source>
        <strain evidence="2">JCM 4125</strain>
    </source>
</reference>
<dbReference type="EMBL" id="BMSA01000036">
    <property type="protein sequence ID" value="GGT89603.1"/>
    <property type="molecule type" value="Genomic_DNA"/>
</dbReference>
<organism evidence="2 3">
    <name type="scientific">Streptomyces phaeofaciens</name>
    <dbReference type="NCBI Taxonomy" id="68254"/>
    <lineage>
        <taxon>Bacteria</taxon>
        <taxon>Bacillati</taxon>
        <taxon>Actinomycetota</taxon>
        <taxon>Actinomycetes</taxon>
        <taxon>Kitasatosporales</taxon>
        <taxon>Streptomycetaceae</taxon>
        <taxon>Streptomyces</taxon>
    </lineage>
</organism>
<feature type="region of interest" description="Disordered" evidence="1">
    <location>
        <begin position="1"/>
        <end position="60"/>
    </location>
</feature>
<keyword evidence="3" id="KW-1185">Reference proteome</keyword>
<accession>A0A918HPR2</accession>
<gene>
    <name evidence="2" type="ORF">GCM10010226_79760</name>
</gene>
<evidence type="ECO:0000313" key="3">
    <source>
        <dbReference type="Proteomes" id="UP000646776"/>
    </source>
</evidence>
<sequence length="115" mass="12129">MPTQPIEHPTLTRQGRTAKPSHPPAGRRCAGRAGDGRAPRPHRNPGRAAPGVLGSGDMDGDRDIDLLVSGDGDDRLSGWNRWETAASRPTSWLVRAATEAGRAGGREVCAAARTT</sequence>
<proteinExistence type="predicted"/>